<reference evidence="6 7" key="1">
    <citation type="journal article" date="2017" name="Environ. Microbiol. Rep.">
        <title>Genetic diversity of marine anaerobic ammonium-oxidizing bacteria as revealed by genomic and proteomic analyses of 'Candidatus Scalindua japonica'.</title>
        <authorList>
            <person name="Oshiki M."/>
            <person name="Mizuto K."/>
            <person name="Kimura Z."/>
            <person name="Kindaichi T."/>
            <person name="Satoh H."/>
            <person name="Okabe S."/>
        </authorList>
    </citation>
    <scope>NUCLEOTIDE SEQUENCE [LARGE SCALE GENOMIC DNA]</scope>
    <source>
        <strain evidence="7">husup-a2</strain>
    </source>
</reference>
<sequence length="487" mass="52920">MVSKEDIQIKPGKLFINGKWVDSVSGKTFDVLNPATEEVLTSVAEGDKADIDLAVSAARKAFEKGPWKKMDARERGKILLKIMELIEKNKDELALLETMDNGKPISETTNADLPLVIDCLLYYAGWADKIHGETIPVRGEYFNYTTREPVGVVGQIVPWNFPLLMAAWKIAPALACGNTVVFKPAEQTPLTVLRLGEICQEAGLPDGVLNIVPGYGPTAGAALAEHMDVDKIAFTGENATGQIIMRAASKNLKRISLELGGKSPNIVFADSDIDSAVAGAMTGIFFNQGEVCCAGSRLFIEKSIHDEFVEKLSDKTAGMRVGDPVDADTQMGAQVSKEQFDKILGYIDAGKQEGAKLVTGGERCGERGYFIKPTIFDAVDNNMKIAREEIFGPVVSTISFDDIDEMVRQSNLSIFGLAAAVWTKDIKKAHRLARDLKAGTIWINTYNAFDAASPFGGFKQSGFGRELGVHALELYTQVKSVWINLGS</sequence>
<dbReference type="CDD" id="cd07091">
    <property type="entry name" value="ALDH_F1-2_Ald2-like"/>
    <property type="match status" value="1"/>
</dbReference>
<dbReference type="InterPro" id="IPR016162">
    <property type="entry name" value="Ald_DH_N"/>
</dbReference>
<dbReference type="EMBL" id="BAOS01000045">
    <property type="protein sequence ID" value="GAX62871.1"/>
    <property type="molecule type" value="Genomic_DNA"/>
</dbReference>
<organism evidence="6 7">
    <name type="scientific">Candidatus Scalindua japonica</name>
    <dbReference type="NCBI Taxonomy" id="1284222"/>
    <lineage>
        <taxon>Bacteria</taxon>
        <taxon>Pseudomonadati</taxon>
        <taxon>Planctomycetota</taxon>
        <taxon>Candidatus Brocadiia</taxon>
        <taxon>Candidatus Brocadiales</taxon>
        <taxon>Candidatus Scalinduaceae</taxon>
        <taxon>Candidatus Scalindua</taxon>
    </lineage>
</organism>
<dbReference type="InterPro" id="IPR015590">
    <property type="entry name" value="Aldehyde_DH_dom"/>
</dbReference>
<feature type="active site" evidence="3">
    <location>
        <position position="258"/>
    </location>
</feature>
<keyword evidence="7" id="KW-1185">Reference proteome</keyword>
<dbReference type="OrthoDB" id="4503395at2"/>
<dbReference type="InterPro" id="IPR016161">
    <property type="entry name" value="Ald_DH/histidinol_DH"/>
</dbReference>
<gene>
    <name evidence="6" type="ORF">SCALIN_C45_0027</name>
</gene>
<dbReference type="PROSITE" id="PS00070">
    <property type="entry name" value="ALDEHYDE_DEHYDR_CYS"/>
    <property type="match status" value="1"/>
</dbReference>
<comment type="caution">
    <text evidence="6">The sequence shown here is derived from an EMBL/GenBank/DDBJ whole genome shotgun (WGS) entry which is preliminary data.</text>
</comment>
<evidence type="ECO:0000256" key="4">
    <source>
        <dbReference type="RuleBase" id="RU003345"/>
    </source>
</evidence>
<protein>
    <submittedName>
        <fullName evidence="6">Aldehyde dehydrogenase</fullName>
    </submittedName>
</protein>
<keyword evidence="2 4" id="KW-0560">Oxidoreductase</keyword>
<dbReference type="PROSITE" id="PS00687">
    <property type="entry name" value="ALDEHYDE_DEHYDR_GLU"/>
    <property type="match status" value="1"/>
</dbReference>
<dbReference type="Proteomes" id="UP000218542">
    <property type="component" value="Unassembled WGS sequence"/>
</dbReference>
<evidence type="ECO:0000256" key="1">
    <source>
        <dbReference type="ARBA" id="ARBA00009986"/>
    </source>
</evidence>
<accession>A0A286U477</accession>
<dbReference type="SUPFAM" id="SSF53720">
    <property type="entry name" value="ALDH-like"/>
    <property type="match status" value="1"/>
</dbReference>
<evidence type="ECO:0000259" key="5">
    <source>
        <dbReference type="Pfam" id="PF00171"/>
    </source>
</evidence>
<evidence type="ECO:0000256" key="3">
    <source>
        <dbReference type="PROSITE-ProRule" id="PRU10007"/>
    </source>
</evidence>
<dbReference type="Gene3D" id="3.40.309.10">
    <property type="entry name" value="Aldehyde Dehydrogenase, Chain A, domain 2"/>
    <property type="match status" value="1"/>
</dbReference>
<evidence type="ECO:0000256" key="2">
    <source>
        <dbReference type="ARBA" id="ARBA00023002"/>
    </source>
</evidence>
<dbReference type="InterPro" id="IPR016163">
    <property type="entry name" value="Ald_DH_C"/>
</dbReference>
<proteinExistence type="inferred from homology"/>
<dbReference type="AlphaFoldDB" id="A0A286U477"/>
<dbReference type="Pfam" id="PF00171">
    <property type="entry name" value="Aldedh"/>
    <property type="match status" value="1"/>
</dbReference>
<name>A0A286U477_9BACT</name>
<dbReference type="FunFam" id="3.40.605.10:FF:000026">
    <property type="entry name" value="Aldehyde dehydrogenase, putative"/>
    <property type="match status" value="1"/>
</dbReference>
<evidence type="ECO:0000313" key="7">
    <source>
        <dbReference type="Proteomes" id="UP000218542"/>
    </source>
</evidence>
<dbReference type="FunFam" id="3.40.309.10:FF:000001">
    <property type="entry name" value="Mitochondrial aldehyde dehydrogenase 2"/>
    <property type="match status" value="1"/>
</dbReference>
<dbReference type="PANTHER" id="PTHR11699">
    <property type="entry name" value="ALDEHYDE DEHYDROGENASE-RELATED"/>
    <property type="match status" value="1"/>
</dbReference>
<dbReference type="InterPro" id="IPR029510">
    <property type="entry name" value="Ald_DH_CS_GLU"/>
</dbReference>
<feature type="domain" description="Aldehyde dehydrogenase" evidence="5">
    <location>
        <begin position="20"/>
        <end position="481"/>
    </location>
</feature>
<dbReference type="Gene3D" id="3.40.605.10">
    <property type="entry name" value="Aldehyde Dehydrogenase, Chain A, domain 1"/>
    <property type="match status" value="1"/>
</dbReference>
<dbReference type="FunFam" id="3.40.605.10:FF:000050">
    <property type="entry name" value="Aldehyde dehydrogenase, mitochondrial"/>
    <property type="match status" value="1"/>
</dbReference>
<dbReference type="InterPro" id="IPR016160">
    <property type="entry name" value="Ald_DH_CS_CYS"/>
</dbReference>
<dbReference type="GO" id="GO:0016620">
    <property type="term" value="F:oxidoreductase activity, acting on the aldehyde or oxo group of donors, NAD or NADP as acceptor"/>
    <property type="evidence" value="ECO:0007669"/>
    <property type="project" value="InterPro"/>
</dbReference>
<comment type="similarity">
    <text evidence="1 4">Belongs to the aldehyde dehydrogenase family.</text>
</comment>
<dbReference type="RefSeq" id="WP_096896264.1">
    <property type="nucleotide sequence ID" value="NZ_BAOS01000045.1"/>
</dbReference>
<evidence type="ECO:0000313" key="6">
    <source>
        <dbReference type="EMBL" id="GAX62871.1"/>
    </source>
</evidence>